<dbReference type="Pfam" id="PF13302">
    <property type="entry name" value="Acetyltransf_3"/>
    <property type="match status" value="1"/>
</dbReference>
<dbReference type="PANTHER" id="PTHR43415:SF3">
    <property type="entry name" value="GNAT-FAMILY ACETYLTRANSFERASE"/>
    <property type="match status" value="1"/>
</dbReference>
<sequence length="179" mass="19944">MPSVIRLCGVNEAMVDKNFAFRSERLSYRGITKEDAEIIVGWRSDPDNYKTFFNRRPITLEEHLAWFTNYLDDMTRYDFMVIDETGAPIGTVGLSGISTDACEISYMIGAKTARGKGYAKEAVRAATQLAFSEFGVRYVDARILPGNHASEKVVEGCGYAEVEHVFRIERADDAGGGCF</sequence>
<dbReference type="Proteomes" id="UP000236197">
    <property type="component" value="Unassembled WGS sequence"/>
</dbReference>
<dbReference type="CDD" id="cd04301">
    <property type="entry name" value="NAT_SF"/>
    <property type="match status" value="1"/>
</dbReference>
<evidence type="ECO:0000313" key="2">
    <source>
        <dbReference type="EMBL" id="PNV66935.1"/>
    </source>
</evidence>
<protein>
    <recommendedName>
        <fullName evidence="1">N-acetyltransferase domain-containing protein</fullName>
    </recommendedName>
</protein>
<evidence type="ECO:0000259" key="1">
    <source>
        <dbReference type="PROSITE" id="PS51186"/>
    </source>
</evidence>
<dbReference type="GO" id="GO:0016747">
    <property type="term" value="F:acyltransferase activity, transferring groups other than amino-acyl groups"/>
    <property type="evidence" value="ECO:0007669"/>
    <property type="project" value="InterPro"/>
</dbReference>
<feature type="domain" description="N-acetyltransferase" evidence="1">
    <location>
        <begin position="26"/>
        <end position="179"/>
    </location>
</feature>
<comment type="caution">
    <text evidence="2">The sequence shown here is derived from an EMBL/GenBank/DDBJ whole genome shotgun (WGS) entry which is preliminary data.</text>
</comment>
<dbReference type="InterPro" id="IPR016181">
    <property type="entry name" value="Acyl_CoA_acyltransferase"/>
</dbReference>
<dbReference type="PANTHER" id="PTHR43415">
    <property type="entry name" value="SPERMIDINE N(1)-ACETYLTRANSFERASE"/>
    <property type="match status" value="1"/>
</dbReference>
<dbReference type="SUPFAM" id="SSF55729">
    <property type="entry name" value="Acyl-CoA N-acyltransferases (Nat)"/>
    <property type="match status" value="1"/>
</dbReference>
<dbReference type="PROSITE" id="PS51186">
    <property type="entry name" value="GNAT"/>
    <property type="match status" value="1"/>
</dbReference>
<dbReference type="EMBL" id="PPEK01000015">
    <property type="protein sequence ID" value="PNV66935.1"/>
    <property type="molecule type" value="Genomic_DNA"/>
</dbReference>
<name>A0A2K2U9D0_9ACTN</name>
<accession>A0A2K2U9D0</accession>
<dbReference type="AlphaFoldDB" id="A0A2K2U9D0"/>
<gene>
    <name evidence="2" type="ORF">C2L71_10365</name>
</gene>
<dbReference type="Gene3D" id="3.40.630.30">
    <property type="match status" value="1"/>
</dbReference>
<proteinExistence type="predicted"/>
<reference evidence="3" key="1">
    <citation type="submission" date="2018-01" db="EMBL/GenBank/DDBJ databases">
        <title>Rubneribacter badeniensis gen. nov., sp. nov., and Colonibacter rubneri, gen. nov., sp. nov., WGS of new members of the Eggerthellaceae.</title>
        <authorList>
            <person name="Danylec N."/>
            <person name="Stoll D.A."/>
            <person name="Doetsch A."/>
            <person name="Kulling S.E."/>
            <person name="Huch M."/>
        </authorList>
    </citation>
    <scope>NUCLEOTIDE SEQUENCE [LARGE SCALE GENOMIC DNA]</scope>
    <source>
        <strain evidence="3">ResAG-96</strain>
    </source>
</reference>
<organism evidence="2 3">
    <name type="scientific">Enteroscipio rubneri</name>
    <dbReference type="NCBI Taxonomy" id="2070686"/>
    <lineage>
        <taxon>Bacteria</taxon>
        <taxon>Bacillati</taxon>
        <taxon>Actinomycetota</taxon>
        <taxon>Coriobacteriia</taxon>
        <taxon>Eggerthellales</taxon>
        <taxon>Eggerthellaceae</taxon>
        <taxon>Enteroscipio</taxon>
    </lineage>
</organism>
<evidence type="ECO:0000313" key="3">
    <source>
        <dbReference type="Proteomes" id="UP000236197"/>
    </source>
</evidence>
<dbReference type="InterPro" id="IPR000182">
    <property type="entry name" value="GNAT_dom"/>
</dbReference>
<keyword evidence="3" id="KW-1185">Reference proteome</keyword>